<dbReference type="RefSeq" id="XP_024322634.1">
    <property type="nucleotide sequence ID" value="XM_024468366.1"/>
</dbReference>
<dbReference type="Pfam" id="PF10906">
    <property type="entry name" value="Mrx7"/>
    <property type="match status" value="1"/>
</dbReference>
<organism evidence="1">
    <name type="scientific">Pseudogymnoascus destructans</name>
    <dbReference type="NCBI Taxonomy" id="655981"/>
    <lineage>
        <taxon>Eukaryota</taxon>
        <taxon>Fungi</taxon>
        <taxon>Dikarya</taxon>
        <taxon>Ascomycota</taxon>
        <taxon>Pezizomycotina</taxon>
        <taxon>Leotiomycetes</taxon>
        <taxon>Thelebolales</taxon>
        <taxon>Thelebolaceae</taxon>
        <taxon>Pseudogymnoascus</taxon>
    </lineage>
</organism>
<dbReference type="Proteomes" id="UP000077154">
    <property type="component" value="Unassembled WGS sequence"/>
</dbReference>
<dbReference type="VEuPathDB" id="FungiDB:GMDG_01336"/>
<evidence type="ECO:0000313" key="1">
    <source>
        <dbReference type="EMBL" id="OAF57344.1"/>
    </source>
</evidence>
<protein>
    <submittedName>
        <fullName evidence="1">Uncharacterized protein</fullName>
    </submittedName>
</protein>
<dbReference type="eggNOG" id="ENOG502SZ4D">
    <property type="taxonomic scope" value="Eukaryota"/>
</dbReference>
<dbReference type="InterPro" id="IPR020301">
    <property type="entry name" value="Mrx7"/>
</dbReference>
<dbReference type="AlphaFoldDB" id="A0A177A8I5"/>
<sequence length="78" mass="8833">MSWLRAAVELWLIQKLISSPTFHRGVRRIHKGVHEFRHGKDPADMGGTKIDVPGGKKGFLGHFIDELKEQIRGTSTKK</sequence>
<name>A0A177A8I5_9PEZI</name>
<dbReference type="OrthoDB" id="4138121at2759"/>
<dbReference type="GeneID" id="36287808"/>
<accession>A0A177A8I5</accession>
<proteinExistence type="predicted"/>
<reference evidence="1" key="1">
    <citation type="submission" date="2016-03" db="EMBL/GenBank/DDBJ databases">
        <title>Updated assembly of Pseudogymnoascus destructans, the fungus causing white-nose syndrome of bats.</title>
        <authorList>
            <person name="Palmer J.M."/>
            <person name="Drees K.P."/>
            <person name="Foster J.T."/>
            <person name="Lindner D.L."/>
        </authorList>
    </citation>
    <scope>NUCLEOTIDE SEQUENCE [LARGE SCALE GENOMIC DNA]</scope>
    <source>
        <strain evidence="1">20631-21</strain>
    </source>
</reference>
<dbReference type="EMBL" id="KV441400">
    <property type="protein sequence ID" value="OAF57344.1"/>
    <property type="molecule type" value="Genomic_DNA"/>
</dbReference>
<gene>
    <name evidence="1" type="ORF">VC83_04738</name>
</gene>